<keyword evidence="1" id="KW-0472">Membrane</keyword>
<keyword evidence="1" id="KW-1133">Transmembrane helix</keyword>
<proteinExistence type="predicted"/>
<keyword evidence="1" id="KW-0812">Transmembrane</keyword>
<feature type="transmembrane region" description="Helical" evidence="1">
    <location>
        <begin position="93"/>
        <end position="115"/>
    </location>
</feature>
<dbReference type="Pfam" id="PF04403">
    <property type="entry name" value="PqiA"/>
    <property type="match status" value="1"/>
</dbReference>
<reference evidence="2 3" key="1">
    <citation type="submission" date="2024-03" db="EMBL/GenBank/DDBJ databases">
        <title>Community enrichment and isolation of bacterial strains for fucoidan degradation.</title>
        <authorList>
            <person name="Sichert A."/>
        </authorList>
    </citation>
    <scope>NUCLEOTIDE SEQUENCE [LARGE SCALE GENOMIC DNA]</scope>
    <source>
        <strain evidence="2 3">AS62</strain>
    </source>
</reference>
<accession>A0ABU9T637</accession>
<dbReference type="RefSeq" id="WP_342848055.1">
    <property type="nucleotide sequence ID" value="NZ_JBBMQO010000004.1"/>
</dbReference>
<evidence type="ECO:0000313" key="2">
    <source>
        <dbReference type="EMBL" id="MEM5501585.1"/>
    </source>
</evidence>
<sequence>MRILAGLLITIAAFCFALGTTLPLLQMERLFFLTDRPSLVAIVNGLFSSGDIALGLLVGGVSLAFPATKLLALAGMLSAKNLNQVTAHRAGTWLGIISKWSMLDVLLVALTIFAAKTSGLAAAISQPGLWFFAASTLTSAIAASIVKRELNQDAKAPPSLTESDA</sequence>
<evidence type="ECO:0000256" key="1">
    <source>
        <dbReference type="SAM" id="Phobius"/>
    </source>
</evidence>
<feature type="transmembrane region" description="Helical" evidence="1">
    <location>
        <begin position="52"/>
        <end position="72"/>
    </location>
</feature>
<gene>
    <name evidence="2" type="ORF">WNY59_08285</name>
</gene>
<comment type="caution">
    <text evidence="2">The sequence shown here is derived from an EMBL/GenBank/DDBJ whole genome shotgun (WGS) entry which is preliminary data.</text>
</comment>
<dbReference type="InterPro" id="IPR007498">
    <property type="entry name" value="PqiA-like"/>
</dbReference>
<evidence type="ECO:0000313" key="3">
    <source>
        <dbReference type="Proteomes" id="UP001477870"/>
    </source>
</evidence>
<feature type="transmembrane region" description="Helical" evidence="1">
    <location>
        <begin position="127"/>
        <end position="146"/>
    </location>
</feature>
<dbReference type="EMBL" id="JBBMQO010000004">
    <property type="protein sequence ID" value="MEM5501585.1"/>
    <property type="molecule type" value="Genomic_DNA"/>
</dbReference>
<organism evidence="2 3">
    <name type="scientific">Ahrensia kielensis</name>
    <dbReference type="NCBI Taxonomy" id="76980"/>
    <lineage>
        <taxon>Bacteria</taxon>
        <taxon>Pseudomonadati</taxon>
        <taxon>Pseudomonadota</taxon>
        <taxon>Alphaproteobacteria</taxon>
        <taxon>Hyphomicrobiales</taxon>
        <taxon>Ahrensiaceae</taxon>
        <taxon>Ahrensia</taxon>
    </lineage>
</organism>
<name>A0ABU9T637_9HYPH</name>
<dbReference type="Proteomes" id="UP001477870">
    <property type="component" value="Unassembled WGS sequence"/>
</dbReference>
<keyword evidence="3" id="KW-1185">Reference proteome</keyword>
<protein>
    <submittedName>
        <fullName evidence="2">Paraquat-inducible protein A</fullName>
    </submittedName>
</protein>